<keyword evidence="2" id="KW-0472">Membrane</keyword>
<keyword evidence="2" id="KW-0812">Transmembrane</keyword>
<accession>A0A8H5GDQ8</accession>
<protein>
    <submittedName>
        <fullName evidence="3">Uncharacterized protein</fullName>
    </submittedName>
</protein>
<feature type="transmembrane region" description="Helical" evidence="2">
    <location>
        <begin position="189"/>
        <end position="207"/>
    </location>
</feature>
<evidence type="ECO:0000313" key="4">
    <source>
        <dbReference type="Proteomes" id="UP000559256"/>
    </source>
</evidence>
<feature type="region of interest" description="Disordered" evidence="1">
    <location>
        <begin position="312"/>
        <end position="341"/>
    </location>
</feature>
<feature type="transmembrane region" description="Helical" evidence="2">
    <location>
        <begin position="261"/>
        <end position="284"/>
    </location>
</feature>
<dbReference type="OrthoDB" id="3259206at2759"/>
<sequence>MSSATPQGQQQSLPLNSSDLEILKIWLLETSLSWVLCGINVPLVFAILYIILSQQKRRSKPQLILFALVALMFILTVGTAVLTTQWILVVIPEEGYNVPNIAEIEQESVDLKIVIAIFPRLNYVIGDGIVVWRAWILFPGNRLVKGILTVAMIASFVGTITDAGLNIAADRQGVISLEHMDLLAYNVPLLATNIIATSLIGYKAWFHHQDVRKNLSQCGNTVSQVQKILMLLVESAIIYCLLWVSYMIVGMLNDDQTVASQTFTAIMPGLATLYPIFIILLAALEKSKEDIKSANEMSLSQSIRFASAGAAASQAEESQGEGQIQEVSAGEEIQGVDVQEM</sequence>
<name>A0A8H5GDQ8_9AGAR</name>
<feature type="transmembrane region" description="Helical" evidence="2">
    <location>
        <begin position="64"/>
        <end position="91"/>
    </location>
</feature>
<feature type="transmembrane region" description="Helical" evidence="2">
    <location>
        <begin position="111"/>
        <end position="135"/>
    </location>
</feature>
<gene>
    <name evidence="3" type="ORF">D9758_012630</name>
</gene>
<proteinExistence type="predicted"/>
<evidence type="ECO:0000256" key="1">
    <source>
        <dbReference type="SAM" id="MobiDB-lite"/>
    </source>
</evidence>
<comment type="caution">
    <text evidence="3">The sequence shown here is derived from an EMBL/GenBank/DDBJ whole genome shotgun (WGS) entry which is preliminary data.</text>
</comment>
<reference evidence="3 4" key="1">
    <citation type="journal article" date="2020" name="ISME J.">
        <title>Uncovering the hidden diversity of litter-decomposition mechanisms in mushroom-forming fungi.</title>
        <authorList>
            <person name="Floudas D."/>
            <person name="Bentzer J."/>
            <person name="Ahren D."/>
            <person name="Johansson T."/>
            <person name="Persson P."/>
            <person name="Tunlid A."/>
        </authorList>
    </citation>
    <scope>NUCLEOTIDE SEQUENCE [LARGE SCALE GENOMIC DNA]</scope>
    <source>
        <strain evidence="3 4">CBS 291.85</strain>
    </source>
</reference>
<keyword evidence="2" id="KW-1133">Transmembrane helix</keyword>
<organism evidence="3 4">
    <name type="scientific">Tetrapyrgos nigripes</name>
    <dbReference type="NCBI Taxonomy" id="182062"/>
    <lineage>
        <taxon>Eukaryota</taxon>
        <taxon>Fungi</taxon>
        <taxon>Dikarya</taxon>
        <taxon>Basidiomycota</taxon>
        <taxon>Agaricomycotina</taxon>
        <taxon>Agaricomycetes</taxon>
        <taxon>Agaricomycetidae</taxon>
        <taxon>Agaricales</taxon>
        <taxon>Marasmiineae</taxon>
        <taxon>Marasmiaceae</taxon>
        <taxon>Tetrapyrgos</taxon>
    </lineage>
</organism>
<keyword evidence="4" id="KW-1185">Reference proteome</keyword>
<dbReference type="AlphaFoldDB" id="A0A8H5GDQ8"/>
<dbReference type="EMBL" id="JAACJM010000035">
    <property type="protein sequence ID" value="KAF5363046.1"/>
    <property type="molecule type" value="Genomic_DNA"/>
</dbReference>
<evidence type="ECO:0000313" key="3">
    <source>
        <dbReference type="EMBL" id="KAF5363046.1"/>
    </source>
</evidence>
<dbReference type="Proteomes" id="UP000559256">
    <property type="component" value="Unassembled WGS sequence"/>
</dbReference>
<feature type="compositionally biased region" description="Low complexity" evidence="1">
    <location>
        <begin position="312"/>
        <end position="323"/>
    </location>
</feature>
<feature type="transmembrane region" description="Helical" evidence="2">
    <location>
        <begin position="32"/>
        <end position="52"/>
    </location>
</feature>
<feature type="transmembrane region" description="Helical" evidence="2">
    <location>
        <begin position="228"/>
        <end position="249"/>
    </location>
</feature>
<evidence type="ECO:0000256" key="2">
    <source>
        <dbReference type="SAM" id="Phobius"/>
    </source>
</evidence>
<feature type="transmembrane region" description="Helical" evidence="2">
    <location>
        <begin position="147"/>
        <end position="169"/>
    </location>
</feature>